<proteinExistence type="predicted"/>
<dbReference type="SUPFAM" id="SSF53649">
    <property type="entry name" value="Alkaline phosphatase-like"/>
    <property type="match status" value="1"/>
</dbReference>
<protein>
    <recommendedName>
        <fullName evidence="3">Nucleotide pyrophosphatase</fullName>
    </recommendedName>
</protein>
<name>A0A154BMA8_ANASB</name>
<dbReference type="AlphaFoldDB" id="A0A154BMA8"/>
<dbReference type="EMBL" id="LSGP01000025">
    <property type="protein sequence ID" value="KYZ75114.1"/>
    <property type="molecule type" value="Genomic_DNA"/>
</dbReference>
<organism evidence="1 2">
    <name type="scientific">Anaerosporomusa subterranea</name>
    <dbReference type="NCBI Taxonomy" id="1794912"/>
    <lineage>
        <taxon>Bacteria</taxon>
        <taxon>Bacillati</taxon>
        <taxon>Bacillota</taxon>
        <taxon>Negativicutes</taxon>
        <taxon>Acetonemataceae</taxon>
        <taxon>Anaerosporomusa</taxon>
    </lineage>
</organism>
<dbReference type="InterPro" id="IPR002591">
    <property type="entry name" value="Phosphodiest/P_Trfase"/>
</dbReference>
<evidence type="ECO:0000313" key="2">
    <source>
        <dbReference type="Proteomes" id="UP000076268"/>
    </source>
</evidence>
<dbReference type="STRING" id="1794912.AXX12_13120"/>
<comment type="caution">
    <text evidence="1">The sequence shown here is derived from an EMBL/GenBank/DDBJ whole genome shotgun (WGS) entry which is preliminary data.</text>
</comment>
<dbReference type="Proteomes" id="UP000076268">
    <property type="component" value="Unassembled WGS sequence"/>
</dbReference>
<evidence type="ECO:0008006" key="3">
    <source>
        <dbReference type="Google" id="ProtNLM"/>
    </source>
</evidence>
<keyword evidence="2" id="KW-1185">Reference proteome</keyword>
<dbReference type="GO" id="GO:0016787">
    <property type="term" value="F:hydrolase activity"/>
    <property type="evidence" value="ECO:0007669"/>
    <property type="project" value="UniProtKB-ARBA"/>
</dbReference>
<dbReference type="Pfam" id="PF01663">
    <property type="entry name" value="Phosphodiest"/>
    <property type="match status" value="1"/>
</dbReference>
<reference evidence="1 2" key="1">
    <citation type="submission" date="2016-02" db="EMBL/GenBank/DDBJ databases">
        <title>Anaerosporomusa subterraneum gen. nov., sp. nov., a spore-forming obligate anaerobe isolated from saprolite.</title>
        <authorList>
            <person name="Choi J.K."/>
            <person name="Shah M."/>
            <person name="Yee N."/>
        </authorList>
    </citation>
    <scope>NUCLEOTIDE SEQUENCE [LARGE SCALE GENOMIC DNA]</scope>
    <source>
        <strain evidence="1 2">RU4</strain>
    </source>
</reference>
<sequence length="600" mass="66658">MKKVIVFGVDGLTMPLLRRFVDEGILPNIAAMFKAGASAELLPFISAWGDVNWVSFLSGQCPGTAWIGQTMPPDNHKTHNLLSLLEKAGRRTALVHFPESVSGKAPHFEFAPFWGRSEASPYELCSSAIHTTRYDERTAKKQGKKQKLGWPPTSALAYHNKGSWRPIVTTEGEYRLKLEGSGAVLTLTARPDADGLALQVDKETVVLRIGQWSQWVPLRLGDKIGMGRFWLAQYDRELGDVEIIQSQVMHLEGLSNDPALEKDLINQLGPFISKWTAKVAPAEDYRTSAYQEGEYQSFWLADSAVKLTRDYNISLWATVHRLVDESHHNCLGQYDPASPFYNSEQADIYGNVMRECYRILDRTIGRIMAGMDDDTTLFLASDHGAVPNSYMCDIYRYLEKWGLVELRSDGSVILEKSKVFLKDERGGLEIYVNLEGRDSTGIVSRQYYEPVRDLVLHALGNWHVKENGTIRNAVAVALKKEDAMGIGYWGPHAGDIIFAYDTGFVWGVSASGEDVCSIEIPGANHGPQKPTAETNVSSNYGVLLAYGSGIRCGYYHDKTVQGSYRMVDPAATIAHLLGLKHASLDGVVMNDLLTEDEVAR</sequence>
<evidence type="ECO:0000313" key="1">
    <source>
        <dbReference type="EMBL" id="KYZ75114.1"/>
    </source>
</evidence>
<gene>
    <name evidence="1" type="ORF">AXX12_13120</name>
</gene>
<dbReference type="PANTHER" id="PTHR10151:SF120">
    <property type="entry name" value="BIS(5'-ADENOSYL)-TRIPHOSPHATASE"/>
    <property type="match status" value="1"/>
</dbReference>
<dbReference type="PANTHER" id="PTHR10151">
    <property type="entry name" value="ECTONUCLEOTIDE PYROPHOSPHATASE/PHOSPHODIESTERASE"/>
    <property type="match status" value="1"/>
</dbReference>
<dbReference type="Gene3D" id="3.40.720.10">
    <property type="entry name" value="Alkaline Phosphatase, subunit A"/>
    <property type="match status" value="2"/>
</dbReference>
<accession>A0A154BMA8</accession>
<dbReference type="InterPro" id="IPR017850">
    <property type="entry name" value="Alkaline_phosphatase_core_sf"/>
</dbReference>